<comment type="caution">
    <text evidence="8">The sequence shown here is derived from an EMBL/GenBank/DDBJ whole genome shotgun (WGS) entry which is preliminary data.</text>
</comment>
<dbReference type="SUPFAM" id="SSF52490">
    <property type="entry name" value="Tubulin nucleotide-binding domain-like"/>
    <property type="match status" value="1"/>
</dbReference>
<comment type="subcellular location">
    <subcellularLocation>
        <location evidence="2">Mitochondrion</location>
    </subcellularLocation>
</comment>
<feature type="domain" description="Misato Segment II tubulin-like" evidence="6">
    <location>
        <begin position="2"/>
        <end position="120"/>
    </location>
</feature>
<evidence type="ECO:0000256" key="3">
    <source>
        <dbReference type="ARBA" id="ARBA00008507"/>
    </source>
</evidence>
<evidence type="ECO:0000256" key="5">
    <source>
        <dbReference type="SAM" id="MobiDB-lite"/>
    </source>
</evidence>
<dbReference type="EMBL" id="MU150268">
    <property type="protein sequence ID" value="KAF9462802.1"/>
    <property type="molecule type" value="Genomic_DNA"/>
</dbReference>
<dbReference type="Gene3D" id="3.40.50.1440">
    <property type="entry name" value="Tubulin/FtsZ, GTPase domain"/>
    <property type="match status" value="1"/>
</dbReference>
<name>A0A9P6CEF1_9AGAR</name>
<keyword evidence="4" id="KW-0496">Mitochondrion</keyword>
<proteinExistence type="inferred from homology"/>
<reference evidence="8" key="1">
    <citation type="submission" date="2020-11" db="EMBL/GenBank/DDBJ databases">
        <authorList>
            <consortium name="DOE Joint Genome Institute"/>
            <person name="Ahrendt S."/>
            <person name="Riley R."/>
            <person name="Andreopoulos W."/>
            <person name="Labutti K."/>
            <person name="Pangilinan J."/>
            <person name="Ruiz-Duenas F.J."/>
            <person name="Barrasa J.M."/>
            <person name="Sanchez-Garcia M."/>
            <person name="Camarero S."/>
            <person name="Miyauchi S."/>
            <person name="Serrano A."/>
            <person name="Linde D."/>
            <person name="Babiker R."/>
            <person name="Drula E."/>
            <person name="Ayuso-Fernandez I."/>
            <person name="Pacheco R."/>
            <person name="Padilla G."/>
            <person name="Ferreira P."/>
            <person name="Barriuso J."/>
            <person name="Kellner H."/>
            <person name="Castanera R."/>
            <person name="Alfaro M."/>
            <person name="Ramirez L."/>
            <person name="Pisabarro A.G."/>
            <person name="Kuo A."/>
            <person name="Tritt A."/>
            <person name="Lipzen A."/>
            <person name="He G."/>
            <person name="Yan M."/>
            <person name="Ng V."/>
            <person name="Cullen D."/>
            <person name="Martin F."/>
            <person name="Rosso M.-N."/>
            <person name="Henrissat B."/>
            <person name="Hibbett D."/>
            <person name="Martinez A.T."/>
            <person name="Grigoriev I.V."/>
        </authorList>
    </citation>
    <scope>NUCLEOTIDE SEQUENCE</scope>
    <source>
        <strain evidence="8">CBS 247.69</strain>
    </source>
</reference>
<evidence type="ECO:0000259" key="6">
    <source>
        <dbReference type="Pfam" id="PF10644"/>
    </source>
</evidence>
<evidence type="ECO:0000256" key="4">
    <source>
        <dbReference type="ARBA" id="ARBA00023128"/>
    </source>
</evidence>
<dbReference type="Proteomes" id="UP000807353">
    <property type="component" value="Unassembled WGS sequence"/>
</dbReference>
<dbReference type="InterPro" id="IPR019605">
    <property type="entry name" value="Misato_II_tubulin-like"/>
</dbReference>
<comment type="function">
    <text evidence="1">Involved in the partitioning of the mitochondrial organelle and mitochondrial DNA (mtDNA) inheritance.</text>
</comment>
<sequence>MREIIYVQAGTLANYTGTHFWNTQESYLFDTTIEKSLVDLHDPEVSFREGLTQTGQPTLCPRLLVFDRKANFGTLAKTNALLGTNEDDVSDEEVAAIWNGGVAEYRQDPIQKSTYHSSLDDSDRTENSTADGANKPQIGPENVRYWSDFNRVYYVPRTVQKIPDAPEWENPDGDWNSGQEMFSRYNEDTDLMEGSLRLFLEECNSIQGIQVINDTASFGSFINSFLTAFRDEFVKLPCLVIPLLTDAGSRHIDVDDYQGTRNLISDALYLRGLSEFSSLSIPIQPPVTWDTESWSDYIASGRHNTYHNSAILSAHIETSTLPLRLKGTHESIGSISSQLDWRGGTPFGELSGVFPFTSAEDLDNRIVNFSSGQSALRGPGPTLFARRDVSRGFSPSQITGYDTWCSRLSIQDSYVSRIHAPGYPIPTSFPSFFKAPDSNRSLHPGILTRPPKTALLSSLSTTSFTAKLFSKYATSIEKCLSRKFAVESIGSDSDELKELANNLWTLHDNFSDDGGVDGNIGDDDGASLGEDE</sequence>
<dbReference type="InterPro" id="IPR036525">
    <property type="entry name" value="Tubulin/FtsZ_GTPase_sf"/>
</dbReference>
<dbReference type="InterPro" id="IPR049942">
    <property type="entry name" value="DML1/Misato"/>
</dbReference>
<evidence type="ECO:0000256" key="1">
    <source>
        <dbReference type="ARBA" id="ARBA00003757"/>
    </source>
</evidence>
<feature type="region of interest" description="Disordered" evidence="5">
    <location>
        <begin position="109"/>
        <end position="141"/>
    </location>
</feature>
<keyword evidence="9" id="KW-1185">Reference proteome</keyword>
<evidence type="ECO:0000259" key="7">
    <source>
        <dbReference type="Pfam" id="PF14881"/>
    </source>
</evidence>
<dbReference type="PROSITE" id="PS00228">
    <property type="entry name" value="TUBULIN_B_AUTOREG"/>
    <property type="match status" value="1"/>
</dbReference>
<dbReference type="AlphaFoldDB" id="A0A9P6CEF1"/>
<dbReference type="Pfam" id="PF10644">
    <property type="entry name" value="Misat_Tub_SegII"/>
    <property type="match status" value="1"/>
</dbReference>
<gene>
    <name evidence="8" type="ORF">BDZ94DRAFT_1282812</name>
</gene>
<evidence type="ECO:0000256" key="2">
    <source>
        <dbReference type="ARBA" id="ARBA00004173"/>
    </source>
</evidence>
<evidence type="ECO:0000313" key="8">
    <source>
        <dbReference type="EMBL" id="KAF9462802.1"/>
    </source>
</evidence>
<comment type="similarity">
    <text evidence="3">Belongs to the misato family.</text>
</comment>
<dbReference type="Pfam" id="PF14881">
    <property type="entry name" value="Tubulin_3"/>
    <property type="match status" value="1"/>
</dbReference>
<dbReference type="GO" id="GO:0007005">
    <property type="term" value="P:mitochondrion organization"/>
    <property type="evidence" value="ECO:0007669"/>
    <property type="project" value="InterPro"/>
</dbReference>
<protein>
    <submittedName>
        <fullName evidence="8">Misato segment II tubulin-like domain-containing protein</fullName>
    </submittedName>
</protein>
<dbReference type="OrthoDB" id="271881at2759"/>
<dbReference type="PANTHER" id="PTHR13391:SF0">
    <property type="entry name" value="PROTEIN MISATO HOMOLOG 1"/>
    <property type="match status" value="1"/>
</dbReference>
<feature type="domain" description="DML1/Misato tubulin" evidence="7">
    <location>
        <begin position="136"/>
        <end position="325"/>
    </location>
</feature>
<dbReference type="InterPro" id="IPR013838">
    <property type="entry name" value="Beta-tubulin_BS"/>
</dbReference>
<dbReference type="PANTHER" id="PTHR13391">
    <property type="entry name" value="MITOCHONDRIAL DISTRIBUTION REGULATOR MISATO"/>
    <property type="match status" value="1"/>
</dbReference>
<dbReference type="InterPro" id="IPR029209">
    <property type="entry name" value="DML1/Misato_tubulin"/>
</dbReference>
<dbReference type="GO" id="GO:0005739">
    <property type="term" value="C:mitochondrion"/>
    <property type="evidence" value="ECO:0007669"/>
    <property type="project" value="UniProtKB-SubCell"/>
</dbReference>
<evidence type="ECO:0000313" key="9">
    <source>
        <dbReference type="Proteomes" id="UP000807353"/>
    </source>
</evidence>
<organism evidence="8 9">
    <name type="scientific">Collybia nuda</name>
    <dbReference type="NCBI Taxonomy" id="64659"/>
    <lineage>
        <taxon>Eukaryota</taxon>
        <taxon>Fungi</taxon>
        <taxon>Dikarya</taxon>
        <taxon>Basidiomycota</taxon>
        <taxon>Agaricomycotina</taxon>
        <taxon>Agaricomycetes</taxon>
        <taxon>Agaricomycetidae</taxon>
        <taxon>Agaricales</taxon>
        <taxon>Tricholomatineae</taxon>
        <taxon>Clitocybaceae</taxon>
        <taxon>Collybia</taxon>
    </lineage>
</organism>
<accession>A0A9P6CEF1</accession>